<evidence type="ECO:0000313" key="1">
    <source>
        <dbReference type="EMBL" id="KAI3376627.1"/>
    </source>
</evidence>
<name>A0ACB8XAU1_9TELE</name>
<protein>
    <submittedName>
        <fullName evidence="1">Uncharacterized protein</fullName>
    </submittedName>
</protein>
<proteinExistence type="predicted"/>
<dbReference type="EMBL" id="CM041532">
    <property type="protein sequence ID" value="KAI3376627.1"/>
    <property type="molecule type" value="Genomic_DNA"/>
</dbReference>
<keyword evidence="2" id="KW-1185">Reference proteome</keyword>
<organism evidence="1 2">
    <name type="scientific">Scortum barcoo</name>
    <name type="common">barcoo grunter</name>
    <dbReference type="NCBI Taxonomy" id="214431"/>
    <lineage>
        <taxon>Eukaryota</taxon>
        <taxon>Metazoa</taxon>
        <taxon>Chordata</taxon>
        <taxon>Craniata</taxon>
        <taxon>Vertebrata</taxon>
        <taxon>Euteleostomi</taxon>
        <taxon>Actinopterygii</taxon>
        <taxon>Neopterygii</taxon>
        <taxon>Teleostei</taxon>
        <taxon>Neoteleostei</taxon>
        <taxon>Acanthomorphata</taxon>
        <taxon>Eupercaria</taxon>
        <taxon>Centrarchiformes</taxon>
        <taxon>Terapontoidei</taxon>
        <taxon>Terapontidae</taxon>
        <taxon>Scortum</taxon>
    </lineage>
</organism>
<sequence length="2078" mass="229457">MRPVSTDSDGPAPPENLSCPYPLVGPLPVSEMSLLQSLGPVQSWLGQELEKCGIDAMIYTRYVLSLLLHDSYDYDLQDQENDIFLGWEKGAGKKWGKSKKKGGTDLSLEEMKKQAAVQCLRSASDENSGIESLVEELCSKLKDIQNKQKEEKQIQKKSDGSQSPERAESPSSKDQVEMYYEAFPPLSEKPVCLQEIMTVWNKAKACAYSSSSSSAAPQTSTDTSSPKDCNSEGEAVKERNLEACGTITTVTNERGQQRRSKKEKENRYHGGAAVEEKSIVHSKRQMRHRSEGKYRPRSWSSGSSEAGSSSSGNQGDSKSSRSKVVRIRHKSREAAKNKRTRNSGQVKLQVKVIDKEDRRNAGGSSSSATGGATKQPQLYKKGKRPLKEIRKDPGWKEAKESGVEARNRKEYMEEPLWYTEPITEYFVPFSSRQSKLETKYRSKVDSPDGFALSTDIERLPERIQGICIANESYQRAYLAAGSFVDGHFVEGPGEAEDETAELTGTSSWPQPEDSRNLDDKHLSEFTHFYEVDIYQSILDTSASDSIQESRILSMIRQKSQEQRDVEAECCLVLDDLEQQGKSAIRADSQEASGSVGFLTENIAHVWERYSPSTSEDIDGESFVGDSPIRLSPLLDSVSFTLSKLSGNVEEPPVPEATSEPSGLNSSCFSLFELQYDSPTFPFPRDSLAVGHENNTDSSSCLDPHSNKQSRLLIWTKNSAFDETEHCSNLSTRTCSPWSHSEETRSDNEQGNAPTEDAAQIGNEESDCIIPPLSGTYLEDEILDFLQENSVCKSKEVSVSTASSQTFIKKSKLESVCGIALEVDDSKQYSTGMFSDNTNQHSDDYSSGIIKDIWTAVGDDKSVMSRQGAEQPSEGLFSDESSGYCCSCLEVQAKGVPIQGPQKKAVQRSEYHLWEGKKEEQDLAKNKLSKVDGAGDYMTPSKPWDLNSDKESTSFILGGVYGELKTLSGDKNWAVVPPSDTQDSLLQCAAAAASASASSSDMLTITGTDVFMNTGSCFAPGHRPLWRPLVSFGQSDQAIRGGGDGLTKGFSFIFHEDLLGSYGGLHSEEQGLEYPFASFNLNNPFSQVLHVECSFEPEDMASFSPGFKPKSILCSDSENEAFHPRIYGINRTQYRAIRISPRTHFRPISASELSPGGVSDSEAETDKEEMSFPVLAPVDVFDDPQADLKPLEEDAECEGPYYGKSELESGKFLPRLKKSGMEKSAQTSLDSQEGSSTLLPIAEQEICLDCKTAASASTAGGQTDVSVGKILKEESSGEKQSCLCAPAGQIPKYGIAYDFVGDIPEFPLLNVSGQGGTGNQQDECWWQNTLCSPIFPGSQCTGVSGGGTSENGCVVKEQTASDVHDHANQHCREPSMTLHCEAILPTYKPSCSSTPIYYSSPQKSYSDMNQDNHSLSSQDSGIPTLEINPPEPILHSHQRPSDGGLILDSSHDSPATLPLDNDGADSNTICKSSTFPRSGYDSIRLFSPVLRLSSTTGMSVGGGALNRSDDISVCSVSSMSTELSVSNEDILDFTVTSDSSAIVTLETDDGAAHFSDVTLSSSPGNPRDLWSPVHPQDDGRQKKLGPLASLFNKSLFARRVKDSRPAEQRDPGWKLFGKVPPREVPIKDPKRIQKEYETKSGRAGPGNPTSPRQSVRKNLDFEPLSTTALILEDRPANLPAKPADEAQKHRQQYEEMVAQAKKRELKEAQKRKKQLEDRCKLEESIGTAAQTWNQEILPNWSTVCTSRRVRDLWWQGIPPSVRGKVWSLAVGNDLNITHELYNICLARAKEKWKNTSAPAPETEAEDAGSSDRESSLELIKLDISRTFPHLCIFQQVMLPWEPWEEAVKLNDITLILLYETNVDISGKGASGGGPYHDVLHSILGAYTCYRPDVGYVQGMSFIAAVLILNLDTADAFIAFANLLNKPCQMAFFRVDHSLILTYFAAFEVFFEENLPKLFAHFKKNNLTPDIYLIDWIFTLYSKSLPLDLACRVWDVFCRDGEEFLFRTALGLMRLYQDVLTCMDFIHMAQFLTRLPDLIPAEQLFQHIASIHMTSRNRKWAQVLQALQKDQERGSPVLKR</sequence>
<evidence type="ECO:0000313" key="2">
    <source>
        <dbReference type="Proteomes" id="UP000831701"/>
    </source>
</evidence>
<dbReference type="Proteomes" id="UP000831701">
    <property type="component" value="Chromosome 2"/>
</dbReference>
<gene>
    <name evidence="1" type="ORF">L3Q82_017061</name>
</gene>
<reference evidence="1" key="1">
    <citation type="submission" date="2022-04" db="EMBL/GenBank/DDBJ databases">
        <title>Jade perch genome.</title>
        <authorList>
            <person name="Chao B."/>
        </authorList>
    </citation>
    <scope>NUCLEOTIDE SEQUENCE</scope>
    <source>
        <strain evidence="1">CB-2022</strain>
    </source>
</reference>
<comment type="caution">
    <text evidence="1">The sequence shown here is derived from an EMBL/GenBank/DDBJ whole genome shotgun (WGS) entry which is preliminary data.</text>
</comment>
<accession>A0ACB8XAU1</accession>